<accession>A0AAD9LQH4</accession>
<organism evidence="12 13">
    <name type="scientific">Phytophthora citrophthora</name>
    <dbReference type="NCBI Taxonomy" id="4793"/>
    <lineage>
        <taxon>Eukaryota</taxon>
        <taxon>Sar</taxon>
        <taxon>Stramenopiles</taxon>
        <taxon>Oomycota</taxon>
        <taxon>Peronosporomycetes</taxon>
        <taxon>Peronosporales</taxon>
        <taxon>Peronosporaceae</taxon>
        <taxon>Phytophthora</taxon>
    </lineage>
</organism>
<comment type="subcellular location">
    <subcellularLocation>
        <location evidence="1">Cell membrane</location>
        <topology evidence="1">Multi-pass membrane protein</topology>
    </subcellularLocation>
</comment>
<keyword evidence="6 11" id="KW-0812">Transmembrane</keyword>
<feature type="transmembrane region" description="Helical" evidence="11">
    <location>
        <begin position="189"/>
        <end position="211"/>
    </location>
</feature>
<protein>
    <submittedName>
        <fullName evidence="12">Bidirectional sugar transporter SWEET9</fullName>
    </submittedName>
</protein>
<evidence type="ECO:0000256" key="2">
    <source>
        <dbReference type="ARBA" id="ARBA00007809"/>
    </source>
</evidence>
<dbReference type="PANTHER" id="PTHR10791:SF30">
    <property type="entry name" value="SUGAR TRANSPORTER SWEET1"/>
    <property type="match status" value="1"/>
</dbReference>
<evidence type="ECO:0000256" key="11">
    <source>
        <dbReference type="SAM" id="Phobius"/>
    </source>
</evidence>
<reference evidence="12" key="1">
    <citation type="submission" date="2023-08" db="EMBL/GenBank/DDBJ databases">
        <title>Reference Genome Resource for the Citrus Pathogen Phytophthora citrophthora.</title>
        <authorList>
            <person name="Moller H."/>
            <person name="Coetzee B."/>
            <person name="Rose L.J."/>
            <person name="Van Niekerk J.M."/>
        </authorList>
    </citation>
    <scope>NUCLEOTIDE SEQUENCE</scope>
    <source>
        <strain evidence="12">STE-U-9442</strain>
    </source>
</reference>
<evidence type="ECO:0000313" key="13">
    <source>
        <dbReference type="Proteomes" id="UP001259832"/>
    </source>
</evidence>
<comment type="caution">
    <text evidence="12">The sequence shown here is derived from an EMBL/GenBank/DDBJ whole genome shotgun (WGS) entry which is preliminary data.</text>
</comment>
<dbReference type="FunFam" id="1.20.1280.290:FF:000007">
    <property type="entry name" value="Bidirectional sugar transporter SWEET7"/>
    <property type="match status" value="3"/>
</dbReference>
<name>A0AAD9LQH4_9STRA</name>
<feature type="transmembrane region" description="Helical" evidence="11">
    <location>
        <begin position="397"/>
        <end position="417"/>
    </location>
</feature>
<dbReference type="AlphaFoldDB" id="A0AAD9LQH4"/>
<keyword evidence="13" id="KW-1185">Reference proteome</keyword>
<dbReference type="EMBL" id="JASMQC010000008">
    <property type="protein sequence ID" value="KAK1943104.1"/>
    <property type="molecule type" value="Genomic_DNA"/>
</dbReference>
<evidence type="ECO:0000313" key="12">
    <source>
        <dbReference type="EMBL" id="KAK1943104.1"/>
    </source>
</evidence>
<feature type="transmembrane region" description="Helical" evidence="11">
    <location>
        <begin position="65"/>
        <end position="89"/>
    </location>
</feature>
<keyword evidence="3" id="KW-0813">Transport</keyword>
<keyword evidence="9 11" id="KW-0472">Membrane</keyword>
<feature type="transmembrane region" description="Helical" evidence="11">
    <location>
        <begin position="364"/>
        <end position="385"/>
    </location>
</feature>
<feature type="transmembrane region" description="Helical" evidence="11">
    <location>
        <begin position="306"/>
        <end position="327"/>
    </location>
</feature>
<dbReference type="Pfam" id="PF03083">
    <property type="entry name" value="MtN3_slv"/>
    <property type="match status" value="4"/>
</dbReference>
<dbReference type="FunFam" id="1.20.1280.290:FF:000030">
    <property type="entry name" value="Bidirectional sugar transporter SWEET3b"/>
    <property type="match status" value="1"/>
</dbReference>
<evidence type="ECO:0000256" key="3">
    <source>
        <dbReference type="ARBA" id="ARBA00022448"/>
    </source>
</evidence>
<sequence>MSKDTAVLIFRILSGIATTCMVSSPSLLMYKIHKQKHVGVASVFPLAALLANSHVWMMYGYLEDMWFPVFSCFLYGEFCAVIFLTVYTYYCADKCYVIRTLSVFLTVLGLITIYAVVGGLGYTGQSTKSVSTVLGIFADCAGISLYGAPMEKLFQVLKHKTAAFINVHMVYAGIANNIVWLTYGILITNWFIMFINILFITVNTFTMCLYVKYDPKTHPLQDGWDAENDEDEQQLSVTIEMAPHLEAKKSLTNMPSPEYSCLSSPLEDMSHAAAVLVFRILAGCSYLVMLTSPSLNIYRVYKAKSVGVQSIFPLVSLLANSHIWMMYGYLAKIYFPVFSCFLVGDFAAIIYLSIYYRYSDNRGYVVRSIATTVVIIAILSAYAIVGGLGYTNQSRHGVSTVLGFFADVASLCLYCAPMEKLFQVLKHKSAAFINLPMVLAGYANNMIWLTYGSLIQNWFMISINIFFFSMSTFTLVLYHIYDPKTHPLKDGWDTNTNDNSEDDDVQIQISVDASDKSNKNFNLPSPQYEAMRSPVRTD</sequence>
<dbReference type="Gene3D" id="1.20.1280.290">
    <property type="match status" value="4"/>
</dbReference>
<evidence type="ECO:0000256" key="6">
    <source>
        <dbReference type="ARBA" id="ARBA00022692"/>
    </source>
</evidence>
<evidence type="ECO:0000256" key="10">
    <source>
        <dbReference type="SAM" id="MobiDB-lite"/>
    </source>
</evidence>
<evidence type="ECO:0000256" key="4">
    <source>
        <dbReference type="ARBA" id="ARBA00022475"/>
    </source>
</evidence>
<gene>
    <name evidence="12" type="ORF">P3T76_005741</name>
</gene>
<evidence type="ECO:0000256" key="9">
    <source>
        <dbReference type="ARBA" id="ARBA00023136"/>
    </source>
</evidence>
<dbReference type="InterPro" id="IPR047664">
    <property type="entry name" value="SWEET"/>
</dbReference>
<feature type="region of interest" description="Disordered" evidence="10">
    <location>
        <begin position="513"/>
        <end position="538"/>
    </location>
</feature>
<keyword evidence="8 11" id="KW-1133">Transmembrane helix</keyword>
<dbReference type="Proteomes" id="UP001259832">
    <property type="component" value="Unassembled WGS sequence"/>
</dbReference>
<feature type="transmembrane region" description="Helical" evidence="11">
    <location>
        <begin position="96"/>
        <end position="117"/>
    </location>
</feature>
<feature type="transmembrane region" description="Helical" evidence="11">
    <location>
        <begin position="6"/>
        <end position="28"/>
    </location>
</feature>
<keyword evidence="4" id="KW-1003">Cell membrane</keyword>
<feature type="transmembrane region" description="Helical" evidence="11">
    <location>
        <begin position="457"/>
        <end position="481"/>
    </location>
</feature>
<dbReference type="PANTHER" id="PTHR10791">
    <property type="entry name" value="RAG1-ACTIVATING PROTEIN 1"/>
    <property type="match status" value="1"/>
</dbReference>
<evidence type="ECO:0000256" key="8">
    <source>
        <dbReference type="ARBA" id="ARBA00022989"/>
    </source>
</evidence>
<dbReference type="GO" id="GO:0051119">
    <property type="term" value="F:sugar transmembrane transporter activity"/>
    <property type="evidence" value="ECO:0007669"/>
    <property type="project" value="InterPro"/>
</dbReference>
<evidence type="ECO:0000256" key="1">
    <source>
        <dbReference type="ARBA" id="ARBA00004651"/>
    </source>
</evidence>
<keyword evidence="7" id="KW-0677">Repeat</keyword>
<feature type="transmembrane region" description="Helical" evidence="11">
    <location>
        <begin position="429"/>
        <end position="451"/>
    </location>
</feature>
<evidence type="ECO:0000256" key="5">
    <source>
        <dbReference type="ARBA" id="ARBA00022597"/>
    </source>
</evidence>
<feature type="transmembrane region" description="Helical" evidence="11">
    <location>
        <begin position="333"/>
        <end position="352"/>
    </location>
</feature>
<comment type="similarity">
    <text evidence="2">Belongs to the SWEET sugar transporter family.</text>
</comment>
<dbReference type="InterPro" id="IPR004316">
    <property type="entry name" value="SWEET_rpt"/>
</dbReference>
<feature type="transmembrane region" description="Helical" evidence="11">
    <location>
        <begin position="161"/>
        <end position="183"/>
    </location>
</feature>
<proteinExistence type="inferred from homology"/>
<evidence type="ECO:0000256" key="7">
    <source>
        <dbReference type="ARBA" id="ARBA00022737"/>
    </source>
</evidence>
<keyword evidence="5 12" id="KW-0762">Sugar transport</keyword>
<feature type="transmembrane region" description="Helical" evidence="11">
    <location>
        <begin position="129"/>
        <end position="149"/>
    </location>
</feature>
<dbReference type="GO" id="GO:0005886">
    <property type="term" value="C:plasma membrane"/>
    <property type="evidence" value="ECO:0007669"/>
    <property type="project" value="UniProtKB-SubCell"/>
</dbReference>